<evidence type="ECO:0000313" key="1">
    <source>
        <dbReference type="EMBL" id="ADP72327.1"/>
    </source>
</evidence>
<dbReference type="InterPro" id="IPR010260">
    <property type="entry name" value="AlpA"/>
</dbReference>
<dbReference type="STRING" id="648757.Rvan_3125"/>
<evidence type="ECO:0000313" key="2">
    <source>
        <dbReference type="Proteomes" id="UP000001399"/>
    </source>
</evidence>
<protein>
    <submittedName>
        <fullName evidence="1">Prophage CP4-57 regulatory</fullName>
    </submittedName>
</protein>
<organism evidence="1 2">
    <name type="scientific">Rhodomicrobium vannielii (strain ATCC 17100 / DSM 162 / LMG 4299 / NCIMB 10020 / ATH 3.1.1)</name>
    <dbReference type="NCBI Taxonomy" id="648757"/>
    <lineage>
        <taxon>Bacteria</taxon>
        <taxon>Pseudomonadati</taxon>
        <taxon>Pseudomonadota</taxon>
        <taxon>Alphaproteobacteria</taxon>
        <taxon>Hyphomicrobiales</taxon>
        <taxon>Hyphomicrobiaceae</taxon>
        <taxon>Rhodomicrobium</taxon>
    </lineage>
</organism>
<gene>
    <name evidence="1" type="ordered locus">Rvan_3125</name>
</gene>
<dbReference type="RefSeq" id="WP_013420694.1">
    <property type="nucleotide sequence ID" value="NC_014664.1"/>
</dbReference>
<dbReference type="Pfam" id="PF05930">
    <property type="entry name" value="Phage_AlpA"/>
    <property type="match status" value="1"/>
</dbReference>
<dbReference type="Proteomes" id="UP000001399">
    <property type="component" value="Chromosome"/>
</dbReference>
<dbReference type="eggNOG" id="COG3311">
    <property type="taxonomic scope" value="Bacteria"/>
</dbReference>
<keyword evidence="2" id="KW-1185">Reference proteome</keyword>
<proteinExistence type="predicted"/>
<sequence length="80" mass="9172">MLVLLRRDDVRARLGCSVSNLYSQMAAGMFPRPIKLGPKYSAWPEYEVEAIIKSRVALYTDEQVKKLVRDLTANRTVIMK</sequence>
<dbReference type="EMBL" id="CP002292">
    <property type="protein sequence ID" value="ADP72327.1"/>
    <property type="molecule type" value="Genomic_DNA"/>
</dbReference>
<dbReference type="KEGG" id="rva:Rvan_3125"/>
<accession>E3I104</accession>
<reference evidence="2" key="1">
    <citation type="journal article" date="2011" name="J. Bacteriol.">
        <title>Genome sequences of eight morphologically diverse alphaproteobacteria.</title>
        <authorList>
            <consortium name="US DOE Joint Genome Institute"/>
            <person name="Brown P.J."/>
            <person name="Kysela D.T."/>
            <person name="Buechlein A."/>
            <person name="Hemmerich C."/>
            <person name="Brun Y.V."/>
        </authorList>
    </citation>
    <scope>NUCLEOTIDE SEQUENCE [LARGE SCALE GENOMIC DNA]</scope>
    <source>
        <strain evidence="2">ATCC 17100 / ATH 3.1.1 / DSM 162 / LMG 4299</strain>
    </source>
</reference>
<dbReference type="HOGENOM" id="CLU_140176_5_0_5"/>
<dbReference type="Gene3D" id="1.10.238.160">
    <property type="match status" value="1"/>
</dbReference>
<name>E3I104_RHOVT</name>
<dbReference type="AlphaFoldDB" id="E3I104"/>